<dbReference type="AlphaFoldDB" id="A0AAV4N3K5"/>
<evidence type="ECO:0000313" key="2">
    <source>
        <dbReference type="Proteomes" id="UP001054945"/>
    </source>
</evidence>
<dbReference type="Proteomes" id="UP001054945">
    <property type="component" value="Unassembled WGS sequence"/>
</dbReference>
<gene>
    <name evidence="1" type="ORF">CEXT_194111</name>
</gene>
<evidence type="ECO:0000313" key="1">
    <source>
        <dbReference type="EMBL" id="GIX78855.1"/>
    </source>
</evidence>
<comment type="caution">
    <text evidence="1">The sequence shown here is derived from an EMBL/GenBank/DDBJ whole genome shotgun (WGS) entry which is preliminary data.</text>
</comment>
<reference evidence="1 2" key="1">
    <citation type="submission" date="2021-06" db="EMBL/GenBank/DDBJ databases">
        <title>Caerostris extrusa draft genome.</title>
        <authorList>
            <person name="Kono N."/>
            <person name="Arakawa K."/>
        </authorList>
    </citation>
    <scope>NUCLEOTIDE SEQUENCE [LARGE SCALE GENOMIC DNA]</scope>
</reference>
<organism evidence="1 2">
    <name type="scientific">Caerostris extrusa</name>
    <name type="common">Bark spider</name>
    <name type="synonym">Caerostris bankana</name>
    <dbReference type="NCBI Taxonomy" id="172846"/>
    <lineage>
        <taxon>Eukaryota</taxon>
        <taxon>Metazoa</taxon>
        <taxon>Ecdysozoa</taxon>
        <taxon>Arthropoda</taxon>
        <taxon>Chelicerata</taxon>
        <taxon>Arachnida</taxon>
        <taxon>Araneae</taxon>
        <taxon>Araneomorphae</taxon>
        <taxon>Entelegynae</taxon>
        <taxon>Araneoidea</taxon>
        <taxon>Araneidae</taxon>
        <taxon>Caerostris</taxon>
    </lineage>
</organism>
<proteinExistence type="predicted"/>
<dbReference type="EMBL" id="BPLR01002872">
    <property type="protein sequence ID" value="GIX78855.1"/>
    <property type="molecule type" value="Genomic_DNA"/>
</dbReference>
<sequence length="77" mass="9097">MWFAKTLSYPFEKWVLLLKEANYTWESKYDLNKCKKGKLIKLKGCSSLIMSSYPRTRGQLVHMAVLVLQRKKLSQKN</sequence>
<name>A0AAV4N3K5_CAEEX</name>
<protein>
    <submittedName>
        <fullName evidence="1">Uncharacterized protein</fullName>
    </submittedName>
</protein>
<accession>A0AAV4N3K5</accession>
<keyword evidence="2" id="KW-1185">Reference proteome</keyword>